<dbReference type="Pfam" id="PF10555">
    <property type="entry name" value="MraY_sig1"/>
    <property type="match status" value="1"/>
</dbReference>
<sequence length="91" mass="10528">MTDFYVIKILLLTALAFIFTIAWTPLLTHFLYKYKLGKQIRDNGSTPVFTKLHAHKAGTPTMGGLLIWVTVLIFGLLFYYLAKFLPWDIFQ</sequence>
<feature type="non-terminal residue" evidence="2">
    <location>
        <position position="91"/>
    </location>
</feature>
<organism evidence="2">
    <name type="scientific">marine sediment metagenome</name>
    <dbReference type="NCBI Taxonomy" id="412755"/>
    <lineage>
        <taxon>unclassified sequences</taxon>
        <taxon>metagenomes</taxon>
        <taxon>ecological metagenomes</taxon>
    </lineage>
</organism>
<accession>X0XFK3</accession>
<evidence type="ECO:0000313" key="2">
    <source>
        <dbReference type="EMBL" id="GAG34192.1"/>
    </source>
</evidence>
<name>X0XFK3_9ZZZZ</name>
<dbReference type="AlphaFoldDB" id="X0XFK3"/>
<keyword evidence="1" id="KW-0812">Transmembrane</keyword>
<keyword evidence="1" id="KW-1133">Transmembrane helix</keyword>
<proteinExistence type="predicted"/>
<feature type="transmembrane region" description="Helical" evidence="1">
    <location>
        <begin position="6"/>
        <end position="32"/>
    </location>
</feature>
<dbReference type="InterPro" id="IPR018480">
    <property type="entry name" value="PNAcMuramoyl-5peptid_Trfase_CS"/>
</dbReference>
<dbReference type="EMBL" id="BARS01049548">
    <property type="protein sequence ID" value="GAG34192.1"/>
    <property type="molecule type" value="Genomic_DNA"/>
</dbReference>
<gene>
    <name evidence="2" type="ORF">S01H1_74101</name>
</gene>
<evidence type="ECO:0008006" key="3">
    <source>
        <dbReference type="Google" id="ProtNLM"/>
    </source>
</evidence>
<keyword evidence="1" id="KW-0472">Membrane</keyword>
<protein>
    <recommendedName>
        <fullName evidence="3">Phospho-N-acetylmuramoyl-pentapeptide-transferase</fullName>
    </recommendedName>
</protein>
<feature type="transmembrane region" description="Helical" evidence="1">
    <location>
        <begin position="65"/>
        <end position="82"/>
    </location>
</feature>
<reference evidence="2" key="1">
    <citation type="journal article" date="2014" name="Front. Microbiol.">
        <title>High frequency of phylogenetically diverse reductive dehalogenase-homologous genes in deep subseafloor sedimentary metagenomes.</title>
        <authorList>
            <person name="Kawai M."/>
            <person name="Futagami T."/>
            <person name="Toyoda A."/>
            <person name="Takaki Y."/>
            <person name="Nishi S."/>
            <person name="Hori S."/>
            <person name="Arai W."/>
            <person name="Tsubouchi T."/>
            <person name="Morono Y."/>
            <person name="Uchiyama I."/>
            <person name="Ito T."/>
            <person name="Fujiyama A."/>
            <person name="Inagaki F."/>
            <person name="Takami H."/>
        </authorList>
    </citation>
    <scope>NUCLEOTIDE SEQUENCE</scope>
    <source>
        <strain evidence="2">Expedition CK06-06</strain>
    </source>
</reference>
<evidence type="ECO:0000256" key="1">
    <source>
        <dbReference type="SAM" id="Phobius"/>
    </source>
</evidence>
<comment type="caution">
    <text evidence="2">The sequence shown here is derived from an EMBL/GenBank/DDBJ whole genome shotgun (WGS) entry which is preliminary data.</text>
</comment>